<dbReference type="InterPro" id="IPR036259">
    <property type="entry name" value="MFS_trans_sf"/>
</dbReference>
<dbReference type="Gene3D" id="1.20.1250.20">
    <property type="entry name" value="MFS general substrate transporter like domains"/>
    <property type="match status" value="1"/>
</dbReference>
<evidence type="ECO:0000313" key="8">
    <source>
        <dbReference type="EMBL" id="KAJ5456605.1"/>
    </source>
</evidence>
<feature type="transmembrane region" description="Helical" evidence="6">
    <location>
        <begin position="369"/>
        <end position="391"/>
    </location>
</feature>
<dbReference type="PANTHER" id="PTHR23502:SF74">
    <property type="entry name" value="MAJOR FACILITATOR SUPERFAMILY (MFS) PROFILE DOMAIN-CONTAINING PROTEIN"/>
    <property type="match status" value="1"/>
</dbReference>
<feature type="transmembrane region" description="Helical" evidence="6">
    <location>
        <begin position="162"/>
        <end position="185"/>
    </location>
</feature>
<keyword evidence="4 6" id="KW-1133">Transmembrane helix</keyword>
<feature type="transmembrane region" description="Helical" evidence="6">
    <location>
        <begin position="338"/>
        <end position="357"/>
    </location>
</feature>
<dbReference type="GO" id="GO:0005886">
    <property type="term" value="C:plasma membrane"/>
    <property type="evidence" value="ECO:0007669"/>
    <property type="project" value="UniProtKB-SubCell"/>
</dbReference>
<dbReference type="PANTHER" id="PTHR23502">
    <property type="entry name" value="MAJOR FACILITATOR SUPERFAMILY"/>
    <property type="match status" value="1"/>
</dbReference>
<name>A0A9W9WE83_9EURO</name>
<dbReference type="SUPFAM" id="SSF103473">
    <property type="entry name" value="MFS general substrate transporter"/>
    <property type="match status" value="1"/>
</dbReference>
<dbReference type="InterPro" id="IPR011701">
    <property type="entry name" value="MFS"/>
</dbReference>
<feature type="transmembrane region" description="Helical" evidence="6">
    <location>
        <begin position="128"/>
        <end position="150"/>
    </location>
</feature>
<evidence type="ECO:0000313" key="9">
    <source>
        <dbReference type="Proteomes" id="UP001147760"/>
    </source>
</evidence>
<evidence type="ECO:0000259" key="7">
    <source>
        <dbReference type="PROSITE" id="PS50850"/>
    </source>
</evidence>
<evidence type="ECO:0000256" key="1">
    <source>
        <dbReference type="ARBA" id="ARBA00004651"/>
    </source>
</evidence>
<keyword evidence="3 6" id="KW-0812">Transmembrane</keyword>
<feature type="transmembrane region" description="Helical" evidence="6">
    <location>
        <begin position="103"/>
        <end position="122"/>
    </location>
</feature>
<dbReference type="AlphaFoldDB" id="A0A9W9WE83"/>
<feature type="transmembrane region" description="Helical" evidence="6">
    <location>
        <begin position="191"/>
        <end position="210"/>
    </location>
</feature>
<reference evidence="8" key="1">
    <citation type="submission" date="2022-12" db="EMBL/GenBank/DDBJ databases">
        <authorList>
            <person name="Petersen C."/>
        </authorList>
    </citation>
    <scope>NUCLEOTIDE SEQUENCE</scope>
    <source>
        <strain evidence="8">IBT 17660</strain>
    </source>
</reference>
<dbReference type="Proteomes" id="UP001147760">
    <property type="component" value="Unassembled WGS sequence"/>
</dbReference>
<evidence type="ECO:0000256" key="4">
    <source>
        <dbReference type="ARBA" id="ARBA00022989"/>
    </source>
</evidence>
<evidence type="ECO:0000256" key="5">
    <source>
        <dbReference type="ARBA" id="ARBA00023136"/>
    </source>
</evidence>
<dbReference type="PROSITE" id="PS50850">
    <property type="entry name" value="MFS"/>
    <property type="match status" value="1"/>
</dbReference>
<organism evidence="8 9">
    <name type="scientific">Penicillium desertorum</name>
    <dbReference type="NCBI Taxonomy" id="1303715"/>
    <lineage>
        <taxon>Eukaryota</taxon>
        <taxon>Fungi</taxon>
        <taxon>Dikarya</taxon>
        <taxon>Ascomycota</taxon>
        <taxon>Pezizomycotina</taxon>
        <taxon>Eurotiomycetes</taxon>
        <taxon>Eurotiomycetidae</taxon>
        <taxon>Eurotiales</taxon>
        <taxon>Aspergillaceae</taxon>
        <taxon>Penicillium</taxon>
    </lineage>
</organism>
<evidence type="ECO:0000256" key="6">
    <source>
        <dbReference type="SAM" id="Phobius"/>
    </source>
</evidence>
<dbReference type="FunFam" id="1.20.1250.20:FF:000082">
    <property type="entry name" value="MFS multidrug transporter, putative"/>
    <property type="match status" value="1"/>
</dbReference>
<keyword evidence="5 6" id="KW-0472">Membrane</keyword>
<dbReference type="InterPro" id="IPR020846">
    <property type="entry name" value="MFS_dom"/>
</dbReference>
<evidence type="ECO:0000256" key="2">
    <source>
        <dbReference type="ARBA" id="ARBA00008335"/>
    </source>
</evidence>
<dbReference type="Pfam" id="PF07690">
    <property type="entry name" value="MFS_1"/>
    <property type="match status" value="1"/>
</dbReference>
<comment type="subcellular location">
    <subcellularLocation>
        <location evidence="1">Cell membrane</location>
        <topology evidence="1">Multi-pass membrane protein</topology>
    </subcellularLocation>
</comment>
<reference evidence="8" key="2">
    <citation type="journal article" date="2023" name="IMA Fungus">
        <title>Comparative genomic study of the Penicillium genus elucidates a diverse pangenome and 15 lateral gene transfer events.</title>
        <authorList>
            <person name="Petersen C."/>
            <person name="Sorensen T."/>
            <person name="Nielsen M.R."/>
            <person name="Sondergaard T.E."/>
            <person name="Sorensen J.L."/>
            <person name="Fitzpatrick D.A."/>
            <person name="Frisvad J.C."/>
            <person name="Nielsen K.L."/>
        </authorList>
    </citation>
    <scope>NUCLEOTIDE SEQUENCE</scope>
    <source>
        <strain evidence="8">IBT 17660</strain>
    </source>
</reference>
<accession>A0A9W9WE83</accession>
<feature type="transmembrane region" description="Helical" evidence="6">
    <location>
        <begin position="257"/>
        <end position="276"/>
    </location>
</feature>
<dbReference type="OrthoDB" id="5141738at2759"/>
<feature type="domain" description="Major facilitator superfamily (MFS) profile" evidence="7">
    <location>
        <begin position="35"/>
        <end position="460"/>
    </location>
</feature>
<comment type="similarity">
    <text evidence="2">Belongs to the major facilitator superfamily.</text>
</comment>
<feature type="transmembrane region" description="Helical" evidence="6">
    <location>
        <begin position="431"/>
        <end position="451"/>
    </location>
</feature>
<protein>
    <recommendedName>
        <fullName evidence="7">Major facilitator superfamily (MFS) profile domain-containing protein</fullName>
    </recommendedName>
</protein>
<feature type="transmembrane region" description="Helical" evidence="6">
    <location>
        <begin position="296"/>
        <end position="318"/>
    </location>
</feature>
<feature type="transmembrane region" description="Helical" evidence="6">
    <location>
        <begin position="403"/>
        <end position="425"/>
    </location>
</feature>
<dbReference type="GO" id="GO:0022857">
    <property type="term" value="F:transmembrane transporter activity"/>
    <property type="evidence" value="ECO:0007669"/>
    <property type="project" value="InterPro"/>
</dbReference>
<dbReference type="EMBL" id="JAPWDO010000009">
    <property type="protein sequence ID" value="KAJ5456605.1"/>
    <property type="molecule type" value="Genomic_DNA"/>
</dbReference>
<sequence length="468" mass="51222">MVIQEVGISEAESVSTSTPYYKPAVDFSRLRKNHIVLAGTIFAFNASLGTSLPSGASSFIAAAFEISENDIRIVLLNSLYLVGFVVGPLFFGPLSECVGRRPVMIGTYLAYTFFTLGCALSPTFQSLLVFRFLCGLSGSAPNAVLSGLYSDIYNEPNRRGRAMVIFFFTAMAGPMAGPLVSGFTVLVSWRWVFWVALIIAGAGVPFILLLPETYSPVLERQKTKSLQMDDEALTTRAQFSARKIFVRPFSMLLKEPIVSFTSLYLSFVYGILFLFFQAYPIIFKGIYGFSNGLNGLAFIPMIFGSFLGLCLALAYASYHSKAVAAGQSWCLVEEYRRLPLACIGAPSIVVALFWLGWSSYKSIHPAVPMMAGIFFGFGYLLVFTALLNYLTDAYKEASASAQAAASSTRAMMAVVLPFAATPMYTKLGIHWASSLLGFFAFALAWIPFAFIKYGRVIREKSGITVESH</sequence>
<comment type="caution">
    <text evidence="8">The sequence shown here is derived from an EMBL/GenBank/DDBJ whole genome shotgun (WGS) entry which is preliminary data.</text>
</comment>
<proteinExistence type="inferred from homology"/>
<keyword evidence="9" id="KW-1185">Reference proteome</keyword>
<evidence type="ECO:0000256" key="3">
    <source>
        <dbReference type="ARBA" id="ARBA00022692"/>
    </source>
</evidence>
<gene>
    <name evidence="8" type="ORF">N7530_011879</name>
</gene>
<feature type="transmembrane region" description="Helical" evidence="6">
    <location>
        <begin position="35"/>
        <end position="61"/>
    </location>
</feature>
<feature type="transmembrane region" description="Helical" evidence="6">
    <location>
        <begin position="73"/>
        <end position="91"/>
    </location>
</feature>